<dbReference type="OMA" id="EWWKIRR"/>
<dbReference type="Proteomes" id="UP000249829">
    <property type="component" value="Unassembled WGS sequence"/>
</dbReference>
<keyword evidence="3" id="KW-1185">Reference proteome</keyword>
<gene>
    <name evidence="2" type="ORF">BO99DRAFT_291356</name>
</gene>
<feature type="transmembrane region" description="Helical" evidence="1">
    <location>
        <begin position="49"/>
        <end position="72"/>
    </location>
</feature>
<keyword evidence="1" id="KW-1133">Transmembrane helix</keyword>
<sequence length="97" mass="10620">MFRTALAAANDSSRLEYYKGVDATRVQTNQTVNSVLTTEEVVFKLHLEFLAAGVLVTIACVIPVASTFYGWWKIGRPVTMSPIEIAKAFNAPVLRGS</sequence>
<evidence type="ECO:0000313" key="3">
    <source>
        <dbReference type="Proteomes" id="UP000249829"/>
    </source>
</evidence>
<dbReference type="PANTHER" id="PTHR37576">
    <property type="entry name" value="DEFECT AT LOW TEMPERATURE PROTEIN 1"/>
    <property type="match status" value="1"/>
</dbReference>
<dbReference type="EMBL" id="KZ825202">
    <property type="protein sequence ID" value="PYI14805.1"/>
    <property type="molecule type" value="Genomic_DNA"/>
</dbReference>
<evidence type="ECO:0000256" key="1">
    <source>
        <dbReference type="SAM" id="Phobius"/>
    </source>
</evidence>
<dbReference type="STRING" id="1450538.A0A2V5GTX4"/>
<feature type="non-terminal residue" evidence="2">
    <location>
        <position position="97"/>
    </location>
</feature>
<protein>
    <submittedName>
        <fullName evidence="2">Uncharacterized protein</fullName>
    </submittedName>
</protein>
<proteinExistence type="predicted"/>
<accession>A0A2V5GTX4</accession>
<dbReference type="PANTHER" id="PTHR37576:SF2">
    <property type="entry name" value="DEFECT AT LOW TEMPERATURE PROTEIN 1"/>
    <property type="match status" value="1"/>
</dbReference>
<dbReference type="AlphaFoldDB" id="A0A2V5GTX4"/>
<name>A0A2V5GTX4_ASPV1</name>
<keyword evidence="1" id="KW-0812">Transmembrane</keyword>
<evidence type="ECO:0000313" key="2">
    <source>
        <dbReference type="EMBL" id="PYI14805.1"/>
    </source>
</evidence>
<keyword evidence="1" id="KW-0472">Membrane</keyword>
<organism evidence="2 3">
    <name type="scientific">Aspergillus violaceofuscus (strain CBS 115571)</name>
    <dbReference type="NCBI Taxonomy" id="1450538"/>
    <lineage>
        <taxon>Eukaryota</taxon>
        <taxon>Fungi</taxon>
        <taxon>Dikarya</taxon>
        <taxon>Ascomycota</taxon>
        <taxon>Pezizomycotina</taxon>
        <taxon>Eurotiomycetes</taxon>
        <taxon>Eurotiomycetidae</taxon>
        <taxon>Eurotiales</taxon>
        <taxon>Aspergillaceae</taxon>
        <taxon>Aspergillus</taxon>
    </lineage>
</organism>
<reference evidence="2 3" key="1">
    <citation type="submission" date="2018-02" db="EMBL/GenBank/DDBJ databases">
        <title>The genomes of Aspergillus section Nigri reveals drivers in fungal speciation.</title>
        <authorList>
            <consortium name="DOE Joint Genome Institute"/>
            <person name="Vesth T.C."/>
            <person name="Nybo J."/>
            <person name="Theobald S."/>
            <person name="Brandl J."/>
            <person name="Frisvad J.C."/>
            <person name="Nielsen K.F."/>
            <person name="Lyhne E.K."/>
            <person name="Kogle M.E."/>
            <person name="Kuo A."/>
            <person name="Riley R."/>
            <person name="Clum A."/>
            <person name="Nolan M."/>
            <person name="Lipzen A."/>
            <person name="Salamov A."/>
            <person name="Henrissat B."/>
            <person name="Wiebenga A."/>
            <person name="De vries R.P."/>
            <person name="Grigoriev I.V."/>
            <person name="Mortensen U.H."/>
            <person name="Andersen M.R."/>
            <person name="Baker S.E."/>
        </authorList>
    </citation>
    <scope>NUCLEOTIDE SEQUENCE [LARGE SCALE GENOMIC DNA]</scope>
    <source>
        <strain evidence="2 3">CBS 115571</strain>
    </source>
</reference>